<reference evidence="1 2" key="1">
    <citation type="submission" date="2020-11" db="EMBL/GenBank/DDBJ databases">
        <title>Sequencing the genomes of 1000 actinobacteria strains.</title>
        <authorList>
            <person name="Klenk H.-P."/>
        </authorList>
    </citation>
    <scope>NUCLEOTIDE SEQUENCE [LARGE SCALE GENOMIC DNA]</scope>
    <source>
        <strain evidence="1 2">DSM 101692</strain>
    </source>
</reference>
<dbReference type="Proteomes" id="UP000614915">
    <property type="component" value="Unassembled WGS sequence"/>
</dbReference>
<dbReference type="InterPro" id="IPR041881">
    <property type="entry name" value="PqqD_sf"/>
</dbReference>
<accession>A0ABS0JM40</accession>
<evidence type="ECO:0000313" key="2">
    <source>
        <dbReference type="Proteomes" id="UP000614915"/>
    </source>
</evidence>
<evidence type="ECO:0008006" key="3">
    <source>
        <dbReference type="Google" id="ProtNLM"/>
    </source>
</evidence>
<name>A0ABS0JM40_9ACTN</name>
<keyword evidence="2" id="KW-1185">Reference proteome</keyword>
<sequence length="92" mass="10225">MTLSLRRDVVLNEVDDGLVLLDERTGRYWHLNGTAEQMLRELLAGHSPAETAHRLTAVPANDAPVDDEFRNRVTADVQAFVDGLVRAKLVTT</sequence>
<dbReference type="NCBIfam" id="NF033530">
    <property type="entry name" value="lasso_PqqD_Strm"/>
    <property type="match status" value="1"/>
</dbReference>
<organism evidence="1 2">
    <name type="scientific">Micromonospora ureilytica</name>
    <dbReference type="NCBI Taxonomy" id="709868"/>
    <lineage>
        <taxon>Bacteria</taxon>
        <taxon>Bacillati</taxon>
        <taxon>Actinomycetota</taxon>
        <taxon>Actinomycetes</taxon>
        <taxon>Micromonosporales</taxon>
        <taxon>Micromonosporaceae</taxon>
        <taxon>Micromonospora</taxon>
    </lineage>
</organism>
<dbReference type="InterPro" id="IPR008792">
    <property type="entry name" value="PQQD"/>
</dbReference>
<dbReference type="EMBL" id="JADOTX010000001">
    <property type="protein sequence ID" value="MBG6068121.1"/>
    <property type="molecule type" value="Genomic_DNA"/>
</dbReference>
<dbReference type="Pfam" id="PF05402">
    <property type="entry name" value="PqqD"/>
    <property type="match status" value="1"/>
</dbReference>
<gene>
    <name evidence="1" type="ORF">IW248_004408</name>
</gene>
<protein>
    <recommendedName>
        <fullName evidence="3">Lasso peptide biosynthesis PqqD family chaperone</fullName>
    </recommendedName>
</protein>
<proteinExistence type="predicted"/>
<comment type="caution">
    <text evidence="1">The sequence shown here is derived from an EMBL/GenBank/DDBJ whole genome shotgun (WGS) entry which is preliminary data.</text>
</comment>
<dbReference type="Gene3D" id="1.10.10.1150">
    <property type="entry name" value="Coenzyme PQQ synthesis protein D (PqqD)"/>
    <property type="match status" value="1"/>
</dbReference>
<dbReference type="RefSeq" id="WP_196928489.1">
    <property type="nucleotide sequence ID" value="NZ_JADOTX010000001.1"/>
</dbReference>
<evidence type="ECO:0000313" key="1">
    <source>
        <dbReference type="EMBL" id="MBG6068121.1"/>
    </source>
</evidence>